<dbReference type="OrthoDB" id="5870934at2759"/>
<dbReference type="PANTHER" id="PTHR38614:SF1">
    <property type="entry name" value="G_PROTEIN_RECEP_F1_2 DOMAIN-CONTAINING PROTEIN"/>
    <property type="match status" value="1"/>
</dbReference>
<dbReference type="Proteomes" id="UP000031036">
    <property type="component" value="Unassembled WGS sequence"/>
</dbReference>
<dbReference type="Gene3D" id="1.20.1070.10">
    <property type="entry name" value="Rhodopsin 7-helix transmembrane proteins"/>
    <property type="match status" value="1"/>
</dbReference>
<feature type="transmembrane region" description="Helical" evidence="1">
    <location>
        <begin position="168"/>
        <end position="191"/>
    </location>
</feature>
<keyword evidence="3" id="KW-1185">Reference proteome</keyword>
<keyword evidence="1" id="KW-0472">Membrane</keyword>
<feature type="transmembrane region" description="Helical" evidence="1">
    <location>
        <begin position="76"/>
        <end position="96"/>
    </location>
</feature>
<evidence type="ECO:0000313" key="3">
    <source>
        <dbReference type="Proteomes" id="UP000031036"/>
    </source>
</evidence>
<protein>
    <recommendedName>
        <fullName evidence="4">G_PROTEIN_RECEP_F1_2 domain-containing protein</fullName>
    </recommendedName>
</protein>
<feature type="transmembrane region" description="Helical" evidence="1">
    <location>
        <begin position="16"/>
        <end position="37"/>
    </location>
</feature>
<name>A0A0B2UQ56_TOXCA</name>
<dbReference type="AlphaFoldDB" id="A0A0B2UQ56"/>
<reference evidence="2 3" key="1">
    <citation type="submission" date="2014-11" db="EMBL/GenBank/DDBJ databases">
        <title>Genetic blueprint of the zoonotic pathogen Toxocara canis.</title>
        <authorList>
            <person name="Zhu X.-Q."/>
            <person name="Korhonen P.K."/>
            <person name="Cai H."/>
            <person name="Young N.D."/>
            <person name="Nejsum P."/>
            <person name="von Samson-Himmelstjerna G."/>
            <person name="Boag P.R."/>
            <person name="Tan P."/>
            <person name="Li Q."/>
            <person name="Min J."/>
            <person name="Yang Y."/>
            <person name="Wang X."/>
            <person name="Fang X."/>
            <person name="Hall R.S."/>
            <person name="Hofmann A."/>
            <person name="Sternberg P.W."/>
            <person name="Jex A.R."/>
            <person name="Gasser R.B."/>
        </authorList>
    </citation>
    <scope>NUCLEOTIDE SEQUENCE [LARGE SCALE GENOMIC DNA]</scope>
    <source>
        <strain evidence="2">PN_DK_2014</strain>
    </source>
</reference>
<feature type="transmembrane region" description="Helical" evidence="1">
    <location>
        <begin position="116"/>
        <end position="139"/>
    </location>
</feature>
<organism evidence="2 3">
    <name type="scientific">Toxocara canis</name>
    <name type="common">Canine roundworm</name>
    <dbReference type="NCBI Taxonomy" id="6265"/>
    <lineage>
        <taxon>Eukaryota</taxon>
        <taxon>Metazoa</taxon>
        <taxon>Ecdysozoa</taxon>
        <taxon>Nematoda</taxon>
        <taxon>Chromadorea</taxon>
        <taxon>Rhabditida</taxon>
        <taxon>Spirurina</taxon>
        <taxon>Ascaridomorpha</taxon>
        <taxon>Ascaridoidea</taxon>
        <taxon>Toxocaridae</taxon>
        <taxon>Toxocara</taxon>
    </lineage>
</organism>
<gene>
    <name evidence="2" type="ORF">Tcan_09992</name>
</gene>
<evidence type="ECO:0000313" key="2">
    <source>
        <dbReference type="EMBL" id="KHN73126.1"/>
    </source>
</evidence>
<feature type="transmembrane region" description="Helical" evidence="1">
    <location>
        <begin position="203"/>
        <end position="224"/>
    </location>
</feature>
<keyword evidence="1" id="KW-0812">Transmembrane</keyword>
<comment type="caution">
    <text evidence="2">The sequence shown here is derived from an EMBL/GenBank/DDBJ whole genome shotgun (WGS) entry which is preliminary data.</text>
</comment>
<evidence type="ECO:0000256" key="1">
    <source>
        <dbReference type="SAM" id="Phobius"/>
    </source>
</evidence>
<proteinExistence type="predicted"/>
<dbReference type="InterPro" id="IPR010601">
    <property type="entry name" value="DUF1182"/>
</dbReference>
<dbReference type="PANTHER" id="PTHR38614">
    <property type="entry name" value="PROTEIN CBG09954"/>
    <property type="match status" value="1"/>
</dbReference>
<dbReference type="SUPFAM" id="SSF81321">
    <property type="entry name" value="Family A G protein-coupled receptor-like"/>
    <property type="match status" value="1"/>
</dbReference>
<sequence length="306" mass="34207">MTAYNLYGTIGLSTLYSWYLISLKYDIAMTVLTCSLIRRILGSMLSSAHIVVLMVAIDRYSLIVCERNLTRLSTELLFGSIFVYVHGVINTLQFAFGEVGIEDICGPTAKMPFIASIIVLPVVPLTIICALILNLRILYYLYNYSRKVSCVASKTMEVRYWQKCMQGLLAQTLILCFFVLPQAIAEVVFFIDPLIKCSRLVWVPINGATCIYFSLNPIVTLISVRQFRTAAKRMLFCLSNKTGVNIPVSQPIVPLKRTKGIQNLSVLYSVILNPPVGQLLSTRSLPLSFITTKNTDPLPLSSVNRN</sequence>
<evidence type="ECO:0008006" key="4">
    <source>
        <dbReference type="Google" id="ProtNLM"/>
    </source>
</evidence>
<dbReference type="Pfam" id="PF06681">
    <property type="entry name" value="DUF1182"/>
    <property type="match status" value="1"/>
</dbReference>
<accession>A0A0B2UQ56</accession>
<keyword evidence="1" id="KW-1133">Transmembrane helix</keyword>
<dbReference type="EMBL" id="JPKZ01003150">
    <property type="protein sequence ID" value="KHN73126.1"/>
    <property type="molecule type" value="Genomic_DNA"/>
</dbReference>